<dbReference type="Pfam" id="PF13442">
    <property type="entry name" value="Cytochrome_CBB3"/>
    <property type="match status" value="1"/>
</dbReference>
<name>A0A381UN33_9ZZZZ</name>
<organism evidence="5">
    <name type="scientific">marine metagenome</name>
    <dbReference type="NCBI Taxonomy" id="408172"/>
    <lineage>
        <taxon>unclassified sequences</taxon>
        <taxon>metagenomes</taxon>
        <taxon>ecological metagenomes</taxon>
    </lineage>
</organism>
<dbReference type="PROSITE" id="PS51007">
    <property type="entry name" value="CYTC"/>
    <property type="match status" value="1"/>
</dbReference>
<keyword evidence="2" id="KW-0479">Metal-binding</keyword>
<feature type="domain" description="Cytochrome c" evidence="4">
    <location>
        <begin position="193"/>
        <end position="274"/>
    </location>
</feature>
<proteinExistence type="predicted"/>
<protein>
    <recommendedName>
        <fullName evidence="4">Cytochrome c domain-containing protein</fullName>
    </recommendedName>
</protein>
<dbReference type="GO" id="GO:0020037">
    <property type="term" value="F:heme binding"/>
    <property type="evidence" value="ECO:0007669"/>
    <property type="project" value="InterPro"/>
</dbReference>
<evidence type="ECO:0000256" key="3">
    <source>
        <dbReference type="ARBA" id="ARBA00023004"/>
    </source>
</evidence>
<dbReference type="InterPro" id="IPR009056">
    <property type="entry name" value="Cyt_c-like_dom"/>
</dbReference>
<dbReference type="SUPFAM" id="SSF46626">
    <property type="entry name" value="Cytochrome c"/>
    <property type="match status" value="1"/>
</dbReference>
<evidence type="ECO:0000256" key="1">
    <source>
        <dbReference type="ARBA" id="ARBA00022617"/>
    </source>
</evidence>
<keyword evidence="3" id="KW-0408">Iron</keyword>
<evidence type="ECO:0000313" key="5">
    <source>
        <dbReference type="EMBL" id="SVA29559.1"/>
    </source>
</evidence>
<evidence type="ECO:0000256" key="2">
    <source>
        <dbReference type="ARBA" id="ARBA00022723"/>
    </source>
</evidence>
<evidence type="ECO:0000259" key="4">
    <source>
        <dbReference type="PROSITE" id="PS51007"/>
    </source>
</evidence>
<dbReference type="Pfam" id="PF07610">
    <property type="entry name" value="DUF1573"/>
    <property type="match status" value="1"/>
</dbReference>
<gene>
    <name evidence="5" type="ORF">METZ01_LOCUS82413</name>
</gene>
<keyword evidence="1" id="KW-0349">Heme</keyword>
<accession>A0A381UN33</accession>
<dbReference type="AlphaFoldDB" id="A0A381UN33"/>
<dbReference type="InterPro" id="IPR011467">
    <property type="entry name" value="DUF1573"/>
</dbReference>
<reference evidence="5" key="1">
    <citation type="submission" date="2018-05" db="EMBL/GenBank/DDBJ databases">
        <authorList>
            <person name="Lanie J.A."/>
            <person name="Ng W.-L."/>
            <person name="Kazmierczak K.M."/>
            <person name="Andrzejewski T.M."/>
            <person name="Davidsen T.M."/>
            <person name="Wayne K.J."/>
            <person name="Tettelin H."/>
            <person name="Glass J.I."/>
            <person name="Rusch D."/>
            <person name="Podicherti R."/>
            <person name="Tsui H.-C.T."/>
            <person name="Winkler M.E."/>
        </authorList>
    </citation>
    <scope>NUCLEOTIDE SEQUENCE</scope>
</reference>
<dbReference type="InterPro" id="IPR036909">
    <property type="entry name" value="Cyt_c-like_dom_sf"/>
</dbReference>
<dbReference type="EMBL" id="UINC01006774">
    <property type="protein sequence ID" value="SVA29559.1"/>
    <property type="molecule type" value="Genomic_DNA"/>
</dbReference>
<sequence>MFPTTTVSFIQFQKVFLATVFILSQYSAIGERDVTYLEKGEKQPLKVENLLTWDSLGKQHQSRPNELDVGFEFHFQNRTDKEVRITSAYTSCGCTVAKLPKTPWIIKPGQKGSIPIIMDLRGKTGIIAKETTVITNLGTIILTTKVSVVPTNSPSGPDRARSTEERAANLRLAAKNRQSVFQNDCIECHVKPTIGKRGKQLYATACGICHDAKNRAPFVTELRALSKGKDKAYWNTWIADSKPGSLMPAFAKKHGGILDDSQIKSLVAYLTRIFPRELKTKKAVKAAANTKVLPLK</sequence>
<dbReference type="Gene3D" id="1.10.760.10">
    <property type="entry name" value="Cytochrome c-like domain"/>
    <property type="match status" value="1"/>
</dbReference>
<dbReference type="GO" id="GO:0046872">
    <property type="term" value="F:metal ion binding"/>
    <property type="evidence" value="ECO:0007669"/>
    <property type="project" value="UniProtKB-KW"/>
</dbReference>
<dbReference type="GO" id="GO:0009055">
    <property type="term" value="F:electron transfer activity"/>
    <property type="evidence" value="ECO:0007669"/>
    <property type="project" value="InterPro"/>
</dbReference>